<dbReference type="OrthoDB" id="7026253at2"/>
<dbReference type="AlphaFoldDB" id="A0A1H1QLH0"/>
<feature type="transmembrane region" description="Helical" evidence="1">
    <location>
        <begin position="73"/>
        <end position="94"/>
    </location>
</feature>
<accession>A0A1H1QLH0</accession>
<dbReference type="EMBL" id="LT629736">
    <property type="protein sequence ID" value="SDS24226.1"/>
    <property type="molecule type" value="Genomic_DNA"/>
</dbReference>
<keyword evidence="3" id="KW-1185">Reference proteome</keyword>
<protein>
    <submittedName>
        <fullName evidence="2">Uncharacterized protein</fullName>
    </submittedName>
</protein>
<keyword evidence="1" id="KW-0812">Transmembrane</keyword>
<dbReference type="RefSeq" id="WP_093392262.1">
    <property type="nucleotide sequence ID" value="NZ_LT629736.1"/>
</dbReference>
<evidence type="ECO:0000313" key="3">
    <source>
        <dbReference type="Proteomes" id="UP000243207"/>
    </source>
</evidence>
<feature type="transmembrane region" description="Helical" evidence="1">
    <location>
        <begin position="152"/>
        <end position="171"/>
    </location>
</feature>
<dbReference type="STRING" id="487184.SAMN05216421_1164"/>
<dbReference type="Proteomes" id="UP000243207">
    <property type="component" value="Chromosome I"/>
</dbReference>
<evidence type="ECO:0000256" key="1">
    <source>
        <dbReference type="SAM" id="Phobius"/>
    </source>
</evidence>
<keyword evidence="1" id="KW-0472">Membrane</keyword>
<name>A0A1H1QLH0_9GAMM</name>
<gene>
    <name evidence="2" type="ORF">SAMN05216421_1164</name>
</gene>
<evidence type="ECO:0000313" key="2">
    <source>
        <dbReference type="EMBL" id="SDS24226.1"/>
    </source>
</evidence>
<proteinExistence type="predicted"/>
<organism evidence="2 3">
    <name type="scientific">Halopseudomonas xinjiangensis</name>
    <dbReference type="NCBI Taxonomy" id="487184"/>
    <lineage>
        <taxon>Bacteria</taxon>
        <taxon>Pseudomonadati</taxon>
        <taxon>Pseudomonadota</taxon>
        <taxon>Gammaproteobacteria</taxon>
        <taxon>Pseudomonadales</taxon>
        <taxon>Pseudomonadaceae</taxon>
        <taxon>Halopseudomonas</taxon>
    </lineage>
</organism>
<keyword evidence="1" id="KW-1133">Transmembrane helix</keyword>
<sequence length="172" mass="19517">MIITPQTPEKAIKEMETEIFVSPKDRLDFYRREIHNETSNLSSRTNAYLSAQSFLVIAYSSSMANRNPEWGEIFTLVVPATLALFGILSSLSAWPGIKAACDIIDHWYVKQTGLLNCEPVIGQAYDDSPLFSTWESSHSGQRKSLVFSKRTPWLFSGFWLFLGSFAIWINLL</sequence>
<reference evidence="3" key="1">
    <citation type="submission" date="2016-10" db="EMBL/GenBank/DDBJ databases">
        <authorList>
            <person name="Varghese N."/>
            <person name="Submissions S."/>
        </authorList>
    </citation>
    <scope>NUCLEOTIDE SEQUENCE [LARGE SCALE GENOMIC DNA]</scope>
    <source>
        <strain evidence="3">NRRL B-51270</strain>
    </source>
</reference>